<comment type="caution">
    <text evidence="8">The sequence shown here is derived from an EMBL/GenBank/DDBJ whole genome shotgun (WGS) entry which is preliminary data.</text>
</comment>
<evidence type="ECO:0000256" key="4">
    <source>
        <dbReference type="ARBA" id="ARBA00022989"/>
    </source>
</evidence>
<sequence>MTLRNRRTIILLAILLLMVTARCIVQTQLQKRLTPQQAVRSHFCVDVPADAWRLNGNHAQAVGKLAGHKVLVQVRLKKRSQKRQLLTAVRPQKVAIDGELSPIPVATNRYEFDAHRYYAQKGIFQEIRGQVLGGRLQTVRTPLQRIHELRAKMAIYFRSLPSPLGSYACRLFLGQNDPQLQSTLKFASTLGVIHLFCISGMHVLVLLAILRHLLVHLHVTREDRQWLEIVILPLALIIGGAGNGLSRAIIMNELQLLVQKLMARRTRDCWSLGLLIHLFIQPGLLITVGGQLTYLLSFALREIKYRDDWRRALAINCISLPAILSSFYQVHLLSLLANILIVPLFSVLILPGLLISTVIFPVFPALVQLFNSFLHFFDGFLGWLASLPGMITFGRLPAGTAIVLTVLSLILFNQRTLDRRLIYLMVTIYALSFLAIHLPLTGEVTFVDIGQGDCAIIRTPLNHQVVMVDTGGQLHFKQPAWTKGVITASRAERTSINYLKSRGISRIDALCLSHHDTDHIGFMTDVIREFKVTCVYVPKGMEKQRRFVRRLPSQQAVQGIVAGQRLPAHLITLHPLHAGHGNNEDSEVLWGKYGPQCFIFMGDLDRAGERRVMKHYPQLRVDVIKLGHHGSHTASDPRFLQHLAPSLAIISAGRRNRYGHPHQVTLNNLKRLQIPYLSTQRSGMITYTYLENFCHWRTQLVGDELEWMQTPSKSN</sequence>
<accession>A0A0R2I0P0</accession>
<dbReference type="InterPro" id="IPR004797">
    <property type="entry name" value="Competence_ComEC/Rec2"/>
</dbReference>
<keyword evidence="5 6" id="KW-0472">Membrane</keyword>
<dbReference type="NCBIfam" id="TIGR00361">
    <property type="entry name" value="ComEC_Rec2"/>
    <property type="match status" value="1"/>
</dbReference>
<dbReference type="InterPro" id="IPR052159">
    <property type="entry name" value="Competence_DNA_uptake"/>
</dbReference>
<evidence type="ECO:0000259" key="7">
    <source>
        <dbReference type="SMART" id="SM00849"/>
    </source>
</evidence>
<name>A0A0R2I0P0_9LACO</name>
<keyword evidence="9" id="KW-1185">Reference proteome</keyword>
<protein>
    <submittedName>
        <fullName evidence="8">Competence protein</fullName>
    </submittedName>
</protein>
<dbReference type="AlphaFoldDB" id="A0A0R2I0P0"/>
<feature type="domain" description="Metallo-beta-lactamase" evidence="7">
    <location>
        <begin position="451"/>
        <end position="654"/>
    </location>
</feature>
<evidence type="ECO:0000256" key="5">
    <source>
        <dbReference type="ARBA" id="ARBA00023136"/>
    </source>
</evidence>
<dbReference type="InterPro" id="IPR001279">
    <property type="entry name" value="Metallo-B-lactamas"/>
</dbReference>
<dbReference type="SUPFAM" id="SSF56281">
    <property type="entry name" value="Metallo-hydrolase/oxidoreductase"/>
    <property type="match status" value="1"/>
</dbReference>
<dbReference type="EMBL" id="JQBW01000009">
    <property type="protein sequence ID" value="KRN58723.1"/>
    <property type="molecule type" value="Genomic_DNA"/>
</dbReference>
<feature type="transmembrane region" description="Helical" evidence="6">
    <location>
        <begin position="192"/>
        <end position="214"/>
    </location>
</feature>
<keyword evidence="4 6" id="KW-1133">Transmembrane helix</keyword>
<dbReference type="InterPro" id="IPR035681">
    <property type="entry name" value="ComA-like_MBL"/>
</dbReference>
<organism evidence="8 9">
    <name type="scientific">Limosilactobacillus secaliphilus</name>
    <dbReference type="NCBI Taxonomy" id="396268"/>
    <lineage>
        <taxon>Bacteria</taxon>
        <taxon>Bacillati</taxon>
        <taxon>Bacillota</taxon>
        <taxon>Bacilli</taxon>
        <taxon>Lactobacillales</taxon>
        <taxon>Lactobacillaceae</taxon>
        <taxon>Limosilactobacillus</taxon>
    </lineage>
</organism>
<feature type="transmembrane region" description="Helical" evidence="6">
    <location>
        <begin position="226"/>
        <end position="250"/>
    </location>
</feature>
<evidence type="ECO:0000313" key="8">
    <source>
        <dbReference type="EMBL" id="KRN58723.1"/>
    </source>
</evidence>
<dbReference type="InterPro" id="IPR036866">
    <property type="entry name" value="RibonucZ/Hydroxyglut_hydro"/>
</dbReference>
<evidence type="ECO:0000256" key="3">
    <source>
        <dbReference type="ARBA" id="ARBA00022692"/>
    </source>
</evidence>
<feature type="transmembrane region" description="Helical" evidence="6">
    <location>
        <begin position="421"/>
        <end position="440"/>
    </location>
</feature>
<evidence type="ECO:0000313" key="9">
    <source>
        <dbReference type="Proteomes" id="UP000050934"/>
    </source>
</evidence>
<comment type="subcellular location">
    <subcellularLocation>
        <location evidence="1">Cell membrane</location>
        <topology evidence="1">Multi-pass membrane protein</topology>
    </subcellularLocation>
</comment>
<evidence type="ECO:0000256" key="1">
    <source>
        <dbReference type="ARBA" id="ARBA00004651"/>
    </source>
</evidence>
<dbReference type="Pfam" id="PF03772">
    <property type="entry name" value="Competence"/>
    <property type="match status" value="1"/>
</dbReference>
<gene>
    <name evidence="8" type="ORF">IV45_GL000347</name>
</gene>
<reference evidence="8 9" key="1">
    <citation type="journal article" date="2015" name="Genome Announc.">
        <title>Expanding the biotechnology potential of lactobacilli through comparative genomics of 213 strains and associated genera.</title>
        <authorList>
            <person name="Sun Z."/>
            <person name="Harris H.M."/>
            <person name="McCann A."/>
            <person name="Guo C."/>
            <person name="Argimon S."/>
            <person name="Zhang W."/>
            <person name="Yang X."/>
            <person name="Jeffery I.B."/>
            <person name="Cooney J.C."/>
            <person name="Kagawa T.F."/>
            <person name="Liu W."/>
            <person name="Song Y."/>
            <person name="Salvetti E."/>
            <person name="Wrobel A."/>
            <person name="Rasinkangas P."/>
            <person name="Parkhill J."/>
            <person name="Rea M.C."/>
            <person name="O'Sullivan O."/>
            <person name="Ritari J."/>
            <person name="Douillard F.P."/>
            <person name="Paul Ross R."/>
            <person name="Yang R."/>
            <person name="Briner A.E."/>
            <person name="Felis G.E."/>
            <person name="de Vos W.M."/>
            <person name="Barrangou R."/>
            <person name="Klaenhammer T.R."/>
            <person name="Caufield P.W."/>
            <person name="Cui Y."/>
            <person name="Zhang H."/>
            <person name="O'Toole P.W."/>
        </authorList>
    </citation>
    <scope>NUCLEOTIDE SEQUENCE [LARGE SCALE GENOMIC DNA]</scope>
    <source>
        <strain evidence="8 9">DSM 17896</strain>
    </source>
</reference>
<dbReference type="Pfam" id="PF00753">
    <property type="entry name" value="Lactamase_B"/>
    <property type="match status" value="1"/>
</dbReference>
<dbReference type="NCBIfam" id="TIGR00360">
    <property type="entry name" value="ComEC_N-term"/>
    <property type="match status" value="1"/>
</dbReference>
<dbReference type="PANTHER" id="PTHR30619:SF7">
    <property type="entry name" value="BETA-LACTAMASE DOMAIN PROTEIN"/>
    <property type="match status" value="1"/>
</dbReference>
<dbReference type="PATRIC" id="fig|396268.3.peg.351"/>
<dbReference type="CDD" id="cd07731">
    <property type="entry name" value="ComA-like_MBL-fold"/>
    <property type="match status" value="1"/>
</dbReference>
<feature type="transmembrane region" description="Helical" evidence="6">
    <location>
        <begin position="336"/>
        <end position="362"/>
    </location>
</feature>
<dbReference type="STRING" id="396268.IV45_GL000347"/>
<dbReference type="Gene3D" id="3.60.15.10">
    <property type="entry name" value="Ribonuclease Z/Hydroxyacylglutathione hydrolase-like"/>
    <property type="match status" value="1"/>
</dbReference>
<dbReference type="GO" id="GO:0005886">
    <property type="term" value="C:plasma membrane"/>
    <property type="evidence" value="ECO:0007669"/>
    <property type="project" value="UniProtKB-SubCell"/>
</dbReference>
<dbReference type="Proteomes" id="UP000050934">
    <property type="component" value="Unassembled WGS sequence"/>
</dbReference>
<keyword evidence="2" id="KW-1003">Cell membrane</keyword>
<evidence type="ECO:0000256" key="2">
    <source>
        <dbReference type="ARBA" id="ARBA00022475"/>
    </source>
</evidence>
<dbReference type="InterPro" id="IPR004477">
    <property type="entry name" value="ComEC_N"/>
</dbReference>
<proteinExistence type="predicted"/>
<keyword evidence="3 6" id="KW-0812">Transmembrane</keyword>
<dbReference type="GO" id="GO:0030420">
    <property type="term" value="P:establishment of competence for transformation"/>
    <property type="evidence" value="ECO:0007669"/>
    <property type="project" value="InterPro"/>
</dbReference>
<feature type="transmembrane region" description="Helical" evidence="6">
    <location>
        <begin position="270"/>
        <end position="300"/>
    </location>
</feature>
<dbReference type="PANTHER" id="PTHR30619">
    <property type="entry name" value="DNA INTERNALIZATION/COMPETENCE PROTEIN COMEC/REC2"/>
    <property type="match status" value="1"/>
</dbReference>
<feature type="transmembrane region" description="Helical" evidence="6">
    <location>
        <begin position="393"/>
        <end position="412"/>
    </location>
</feature>
<dbReference type="SMART" id="SM00849">
    <property type="entry name" value="Lactamase_B"/>
    <property type="match status" value="1"/>
</dbReference>
<evidence type="ECO:0000256" key="6">
    <source>
        <dbReference type="SAM" id="Phobius"/>
    </source>
</evidence>